<evidence type="ECO:0000256" key="7">
    <source>
        <dbReference type="ARBA" id="ARBA00022801"/>
    </source>
</evidence>
<keyword evidence="3" id="KW-0121">Carboxypeptidase</keyword>
<dbReference type="Gene3D" id="3.40.630.10">
    <property type="entry name" value="Zn peptidases"/>
    <property type="match status" value="1"/>
</dbReference>
<feature type="active site" description="Proton donor/acceptor" evidence="10">
    <location>
        <position position="150"/>
    </location>
</feature>
<evidence type="ECO:0000256" key="4">
    <source>
        <dbReference type="ARBA" id="ARBA00022670"/>
    </source>
</evidence>
<keyword evidence="5" id="KW-0479">Metal-binding</keyword>
<name>A0AAV8X2F1_9CUCU</name>
<protein>
    <recommendedName>
        <fullName evidence="11">Peptidase M14 domain-containing protein</fullName>
    </recommendedName>
</protein>
<dbReference type="Pfam" id="PF00246">
    <property type="entry name" value="Peptidase_M14"/>
    <property type="match status" value="1"/>
</dbReference>
<dbReference type="SMART" id="SM00631">
    <property type="entry name" value="Zn_pept"/>
    <property type="match status" value="1"/>
</dbReference>
<evidence type="ECO:0000313" key="12">
    <source>
        <dbReference type="EMBL" id="KAJ8932661.1"/>
    </source>
</evidence>
<keyword evidence="6" id="KW-0732">Signal</keyword>
<comment type="cofactor">
    <cofactor evidence="1">
        <name>Zn(2+)</name>
        <dbReference type="ChEBI" id="CHEBI:29105"/>
    </cofactor>
</comment>
<proteinExistence type="inferred from homology"/>
<evidence type="ECO:0000256" key="5">
    <source>
        <dbReference type="ARBA" id="ARBA00022723"/>
    </source>
</evidence>
<dbReference type="PROSITE" id="PS52035">
    <property type="entry name" value="PEPTIDASE_M14"/>
    <property type="match status" value="1"/>
</dbReference>
<dbReference type="PANTHER" id="PTHR11705:SF140">
    <property type="entry name" value="FI02848P-RELATED"/>
    <property type="match status" value="1"/>
</dbReference>
<dbReference type="EMBL" id="JANEYF010003990">
    <property type="protein sequence ID" value="KAJ8932661.1"/>
    <property type="molecule type" value="Genomic_DNA"/>
</dbReference>
<keyword evidence="8" id="KW-0862">Zinc</keyword>
<dbReference type="Proteomes" id="UP001162156">
    <property type="component" value="Unassembled WGS sequence"/>
</dbReference>
<gene>
    <name evidence="12" type="ORF">NQ314_014538</name>
</gene>
<dbReference type="AlphaFoldDB" id="A0AAV8X2F1"/>
<feature type="domain" description="Peptidase M14" evidence="11">
    <location>
        <begin position="1"/>
        <end position="184"/>
    </location>
</feature>
<keyword evidence="4" id="KW-0645">Protease</keyword>
<keyword evidence="7" id="KW-0378">Hydrolase</keyword>
<evidence type="ECO:0000256" key="6">
    <source>
        <dbReference type="ARBA" id="ARBA00022729"/>
    </source>
</evidence>
<keyword evidence="13" id="KW-1185">Reference proteome</keyword>
<accession>A0AAV8X2F1</accession>
<reference evidence="12" key="1">
    <citation type="journal article" date="2023" name="Insect Mol. Biol.">
        <title>Genome sequencing provides insights into the evolution of gene families encoding plant cell wall-degrading enzymes in longhorned beetles.</title>
        <authorList>
            <person name="Shin N.R."/>
            <person name="Okamura Y."/>
            <person name="Kirsch R."/>
            <person name="Pauchet Y."/>
        </authorList>
    </citation>
    <scope>NUCLEOTIDE SEQUENCE</scope>
    <source>
        <strain evidence="12">RBIC_L_NR</strain>
    </source>
</reference>
<evidence type="ECO:0000256" key="9">
    <source>
        <dbReference type="ARBA" id="ARBA00023049"/>
    </source>
</evidence>
<dbReference type="SUPFAM" id="SSF53187">
    <property type="entry name" value="Zn-dependent exopeptidases"/>
    <property type="match status" value="1"/>
</dbReference>
<keyword evidence="9" id="KW-0482">Metalloprotease</keyword>
<dbReference type="FunFam" id="3.40.630.10:FF:000084">
    <property type="entry name" value="Carboxypeptidase B2"/>
    <property type="match status" value="1"/>
</dbReference>
<evidence type="ECO:0000256" key="8">
    <source>
        <dbReference type="ARBA" id="ARBA00022833"/>
    </source>
</evidence>
<evidence type="ECO:0000313" key="13">
    <source>
        <dbReference type="Proteomes" id="UP001162156"/>
    </source>
</evidence>
<dbReference type="GO" id="GO:0006508">
    <property type="term" value="P:proteolysis"/>
    <property type="evidence" value="ECO:0007669"/>
    <property type="project" value="UniProtKB-KW"/>
</dbReference>
<evidence type="ECO:0000256" key="2">
    <source>
        <dbReference type="ARBA" id="ARBA00005988"/>
    </source>
</evidence>
<comment type="similarity">
    <text evidence="2 10">Belongs to the peptidase M14 family.</text>
</comment>
<dbReference type="PANTHER" id="PTHR11705">
    <property type="entry name" value="PROTEASE FAMILY M14 CARBOXYPEPTIDASE A,B"/>
    <property type="match status" value="1"/>
</dbReference>
<dbReference type="InterPro" id="IPR000834">
    <property type="entry name" value="Peptidase_M14"/>
</dbReference>
<evidence type="ECO:0000256" key="1">
    <source>
        <dbReference type="ARBA" id="ARBA00001947"/>
    </source>
</evidence>
<evidence type="ECO:0000259" key="11">
    <source>
        <dbReference type="PROSITE" id="PS52035"/>
    </source>
</evidence>
<evidence type="ECO:0000256" key="10">
    <source>
        <dbReference type="PROSITE-ProRule" id="PRU01379"/>
    </source>
</evidence>
<dbReference type="GO" id="GO:0008270">
    <property type="term" value="F:zinc ion binding"/>
    <property type="evidence" value="ECO:0007669"/>
    <property type="project" value="InterPro"/>
</dbReference>
<dbReference type="GO" id="GO:0004181">
    <property type="term" value="F:metallocarboxypeptidase activity"/>
    <property type="evidence" value="ECO:0007669"/>
    <property type="project" value="InterPro"/>
</dbReference>
<dbReference type="GO" id="GO:0005615">
    <property type="term" value="C:extracellular space"/>
    <property type="evidence" value="ECO:0007669"/>
    <property type="project" value="TreeGrafter"/>
</dbReference>
<comment type="caution">
    <text evidence="12">The sequence shown here is derived from an EMBL/GenBank/DDBJ whole genome shotgun (WGS) entry which is preliminary data.</text>
</comment>
<evidence type="ECO:0000256" key="3">
    <source>
        <dbReference type="ARBA" id="ARBA00022645"/>
    </source>
</evidence>
<organism evidence="12 13">
    <name type="scientific">Rhamnusium bicolor</name>
    <dbReference type="NCBI Taxonomy" id="1586634"/>
    <lineage>
        <taxon>Eukaryota</taxon>
        <taxon>Metazoa</taxon>
        <taxon>Ecdysozoa</taxon>
        <taxon>Arthropoda</taxon>
        <taxon>Hexapoda</taxon>
        <taxon>Insecta</taxon>
        <taxon>Pterygota</taxon>
        <taxon>Neoptera</taxon>
        <taxon>Endopterygota</taxon>
        <taxon>Coleoptera</taxon>
        <taxon>Polyphaga</taxon>
        <taxon>Cucujiformia</taxon>
        <taxon>Chrysomeloidea</taxon>
        <taxon>Cerambycidae</taxon>
        <taxon>Lepturinae</taxon>
        <taxon>Rhagiini</taxon>
        <taxon>Rhamnusium</taxon>
    </lineage>
</organism>
<sequence length="190" mass="21165">MRERLWRKTRTLGTICDGTDANRNFDFNWMLAGASNWQCSQTYAGRGAFSEPEAKAVSNFFLANRDIIKLFIDLHSYGQLLMYPWGHTTDPPADADTLRSLGDRVNDAIVAVRGIEYNVGGANEILYPTSGGVRDYVKGVVGVNLSYTFELPRGGSAGFNPDASEIIPVVTEIWEGIKVFHQYVKEEYAN</sequence>